<reference evidence="6 7" key="1">
    <citation type="journal article" date="2010" name="Stand. Genomic Sci.">
        <title>Complete genome sequence of Desulfarculus baarsii type strain (2st14).</title>
        <authorList>
            <person name="Sun H."/>
            <person name="Spring S."/>
            <person name="Lapidus A."/>
            <person name="Davenport K."/>
            <person name="Del Rio T.G."/>
            <person name="Tice H."/>
            <person name="Nolan M."/>
            <person name="Copeland A."/>
            <person name="Cheng J.F."/>
            <person name="Lucas S."/>
            <person name="Tapia R."/>
            <person name="Goodwin L."/>
            <person name="Pitluck S."/>
            <person name="Ivanova N."/>
            <person name="Pagani I."/>
            <person name="Mavromatis K."/>
            <person name="Ovchinnikova G."/>
            <person name="Pati A."/>
            <person name="Chen A."/>
            <person name="Palaniappan K."/>
            <person name="Hauser L."/>
            <person name="Chang Y.J."/>
            <person name="Jeffries C.D."/>
            <person name="Detter J.C."/>
            <person name="Han C."/>
            <person name="Rohde M."/>
            <person name="Brambilla E."/>
            <person name="Goker M."/>
            <person name="Woyke T."/>
            <person name="Bristow J."/>
            <person name="Eisen J.A."/>
            <person name="Markowitz V."/>
            <person name="Hugenholtz P."/>
            <person name="Kyrpides N.C."/>
            <person name="Klenk H.P."/>
            <person name="Land M."/>
        </authorList>
    </citation>
    <scope>NUCLEOTIDE SEQUENCE [LARGE SCALE GENOMIC DNA]</scope>
    <source>
        <strain evidence="7">ATCC 33931 / DSM 2075 / LMG 7858 / VKM B-1802 / 2st14</strain>
    </source>
</reference>
<evidence type="ECO:0000256" key="3">
    <source>
        <dbReference type="ARBA" id="ARBA00022695"/>
    </source>
</evidence>
<comment type="pathway">
    <text evidence="5">Nucleotide-sugar biosynthesis; CMP-3-deoxy-D-manno-octulosonate biosynthesis; CMP-3-deoxy-D-manno-octulosonate from 3-deoxy-D-manno-octulosonate and CTP: step 1/1.</text>
</comment>
<dbReference type="HAMAP" id="MF_00057">
    <property type="entry name" value="KdsB"/>
    <property type="match status" value="1"/>
</dbReference>
<organism evidence="6 7">
    <name type="scientific">Desulfarculus baarsii (strain ATCC 33931 / DSM 2075 / LMG 7858 / VKM B-1802 / 2st14)</name>
    <dbReference type="NCBI Taxonomy" id="644282"/>
    <lineage>
        <taxon>Bacteria</taxon>
        <taxon>Pseudomonadati</taxon>
        <taxon>Thermodesulfobacteriota</taxon>
        <taxon>Desulfarculia</taxon>
        <taxon>Desulfarculales</taxon>
        <taxon>Desulfarculaceae</taxon>
        <taxon>Desulfarculus</taxon>
    </lineage>
</organism>
<dbReference type="PANTHER" id="PTHR42866:SF2">
    <property type="entry name" value="3-DEOXY-MANNO-OCTULOSONATE CYTIDYLYLTRANSFERASE, MITOCHONDRIAL"/>
    <property type="match status" value="1"/>
</dbReference>
<comment type="subcellular location">
    <subcellularLocation>
        <location evidence="5">Cytoplasm</location>
    </subcellularLocation>
    <subcellularLocation>
        <location evidence="1">Membrane</location>
    </subcellularLocation>
</comment>
<name>E1QEP4_DESB2</name>
<comment type="catalytic activity">
    <reaction evidence="5">
        <text>3-deoxy-alpha-D-manno-oct-2-ulosonate + CTP = CMP-3-deoxy-beta-D-manno-octulosonate + diphosphate</text>
        <dbReference type="Rhea" id="RHEA:23448"/>
        <dbReference type="ChEBI" id="CHEBI:33019"/>
        <dbReference type="ChEBI" id="CHEBI:37563"/>
        <dbReference type="ChEBI" id="CHEBI:85986"/>
        <dbReference type="ChEBI" id="CHEBI:85987"/>
        <dbReference type="EC" id="2.7.7.38"/>
    </reaction>
</comment>
<dbReference type="EC" id="2.7.7.38" evidence="5"/>
<dbReference type="OrthoDB" id="9815559at2"/>
<gene>
    <name evidence="5" type="primary">kdsB</name>
    <name evidence="6" type="ordered locus">Deba_0658</name>
</gene>
<comment type="pathway">
    <text evidence="5">Bacterial outer membrane biogenesis; lipopolysaccharide biosynthesis.</text>
</comment>
<dbReference type="NCBIfam" id="TIGR00466">
    <property type="entry name" value="kdsB"/>
    <property type="match status" value="1"/>
</dbReference>
<keyword evidence="5" id="KW-0963">Cytoplasm</keyword>
<dbReference type="GO" id="GO:0009103">
    <property type="term" value="P:lipopolysaccharide biosynthetic process"/>
    <property type="evidence" value="ECO:0007669"/>
    <property type="project" value="UniProtKB-UniRule"/>
</dbReference>
<protein>
    <recommendedName>
        <fullName evidence="5">3-deoxy-manno-octulosonate cytidylyltransferase</fullName>
        <ecNumber evidence="5">2.7.7.38</ecNumber>
    </recommendedName>
    <alternativeName>
        <fullName evidence="5">CMP-2-keto-3-deoxyoctulosonic acid synthase</fullName>
        <shortName evidence="5">CKS</shortName>
        <shortName evidence="5">CMP-KDO synthase</shortName>
    </alternativeName>
</protein>
<evidence type="ECO:0000256" key="4">
    <source>
        <dbReference type="ARBA" id="ARBA00022985"/>
    </source>
</evidence>
<dbReference type="NCBIfam" id="NF003952">
    <property type="entry name" value="PRK05450.1-5"/>
    <property type="match status" value="1"/>
</dbReference>
<dbReference type="EMBL" id="CP002085">
    <property type="protein sequence ID" value="ADK84030.1"/>
    <property type="molecule type" value="Genomic_DNA"/>
</dbReference>
<dbReference type="UniPathway" id="UPA00358">
    <property type="reaction ID" value="UER00476"/>
</dbReference>
<dbReference type="eggNOG" id="COG1212">
    <property type="taxonomic scope" value="Bacteria"/>
</dbReference>
<dbReference type="NCBIfam" id="NF003950">
    <property type="entry name" value="PRK05450.1-3"/>
    <property type="match status" value="1"/>
</dbReference>
<sequence length="244" mass="26415">MALHVVIPARYGSSRFPGKPLVDIGGKPMIQRVMERVAQAKGVQTVAVATDDQRIAQAVSAFGGRVVLTDRPMRTGSDRVAHAAAELGLGPDELVVNVQGDQPLLPPQLIDELSAVMLADADVLMATPVTPIRRPEEIADPNHVKAVMDVRGDALYFSRLAIPHPRDGGQVTFYKHLGVYIFRKGFLDIFAGLADGVLEEAEKLEQLRVLEHGYKLRCVISQFDSPEVDRPADAQRVAALLAGA</sequence>
<evidence type="ECO:0000256" key="1">
    <source>
        <dbReference type="ARBA" id="ARBA00004370"/>
    </source>
</evidence>
<keyword evidence="2 5" id="KW-0808">Transferase</keyword>
<dbReference type="SUPFAM" id="SSF53448">
    <property type="entry name" value="Nucleotide-diphospho-sugar transferases"/>
    <property type="match status" value="1"/>
</dbReference>
<dbReference type="PANTHER" id="PTHR42866">
    <property type="entry name" value="3-DEOXY-MANNO-OCTULOSONATE CYTIDYLYLTRANSFERASE"/>
    <property type="match status" value="1"/>
</dbReference>
<evidence type="ECO:0000313" key="6">
    <source>
        <dbReference type="EMBL" id="ADK84030.1"/>
    </source>
</evidence>
<dbReference type="Pfam" id="PF02348">
    <property type="entry name" value="CTP_transf_3"/>
    <property type="match status" value="1"/>
</dbReference>
<dbReference type="KEGG" id="dbr:Deba_0658"/>
<dbReference type="CDD" id="cd02517">
    <property type="entry name" value="CMP-KDO-Synthetase"/>
    <property type="match status" value="1"/>
</dbReference>
<dbReference type="InterPro" id="IPR003329">
    <property type="entry name" value="Cytidylyl_trans"/>
</dbReference>
<dbReference type="InterPro" id="IPR029044">
    <property type="entry name" value="Nucleotide-diphossugar_trans"/>
</dbReference>
<dbReference type="RefSeq" id="WP_013257485.1">
    <property type="nucleotide sequence ID" value="NC_014365.1"/>
</dbReference>
<keyword evidence="4 5" id="KW-0448">Lipopolysaccharide biosynthesis</keyword>
<proteinExistence type="inferred from homology"/>
<dbReference type="STRING" id="644282.Deba_0658"/>
<dbReference type="GO" id="GO:0016020">
    <property type="term" value="C:membrane"/>
    <property type="evidence" value="ECO:0007669"/>
    <property type="project" value="UniProtKB-SubCell"/>
</dbReference>
<evidence type="ECO:0000256" key="2">
    <source>
        <dbReference type="ARBA" id="ARBA00022679"/>
    </source>
</evidence>
<dbReference type="HOGENOM" id="CLU_065038_1_0_7"/>
<dbReference type="InterPro" id="IPR004528">
    <property type="entry name" value="KdsB"/>
</dbReference>
<dbReference type="UniPathway" id="UPA00030"/>
<evidence type="ECO:0000313" key="7">
    <source>
        <dbReference type="Proteomes" id="UP000009047"/>
    </source>
</evidence>
<dbReference type="Proteomes" id="UP000009047">
    <property type="component" value="Chromosome"/>
</dbReference>
<keyword evidence="3 5" id="KW-0548">Nucleotidyltransferase</keyword>
<evidence type="ECO:0000256" key="5">
    <source>
        <dbReference type="HAMAP-Rule" id="MF_00057"/>
    </source>
</evidence>
<dbReference type="Gene3D" id="3.90.550.10">
    <property type="entry name" value="Spore Coat Polysaccharide Biosynthesis Protein SpsA, Chain A"/>
    <property type="match status" value="1"/>
</dbReference>
<dbReference type="GO" id="GO:0008690">
    <property type="term" value="F:3-deoxy-manno-octulosonate cytidylyltransferase activity"/>
    <property type="evidence" value="ECO:0007669"/>
    <property type="project" value="UniProtKB-UniRule"/>
</dbReference>
<dbReference type="FunFam" id="3.90.550.10:FF:000011">
    <property type="entry name" value="3-deoxy-manno-octulosonate cytidylyltransferase"/>
    <property type="match status" value="1"/>
</dbReference>
<dbReference type="AlphaFoldDB" id="E1QEP4"/>
<dbReference type="GO" id="GO:0005829">
    <property type="term" value="C:cytosol"/>
    <property type="evidence" value="ECO:0007669"/>
    <property type="project" value="TreeGrafter"/>
</dbReference>
<dbReference type="GO" id="GO:0033468">
    <property type="term" value="P:CMP-keto-3-deoxy-D-manno-octulosonic acid biosynthetic process"/>
    <property type="evidence" value="ECO:0007669"/>
    <property type="project" value="UniProtKB-UniRule"/>
</dbReference>
<accession>E1QEP4</accession>
<comment type="function">
    <text evidence="5">Activates KDO (a required 8-carbon sugar) for incorporation into bacterial lipopolysaccharide in Gram-negative bacteria.</text>
</comment>
<dbReference type="NCBIfam" id="NF009905">
    <property type="entry name" value="PRK13368.1"/>
    <property type="match status" value="1"/>
</dbReference>
<comment type="similarity">
    <text evidence="5">Belongs to the KdsB family.</text>
</comment>
<keyword evidence="7" id="KW-1185">Reference proteome</keyword>